<dbReference type="PANTHER" id="PTHR23501">
    <property type="entry name" value="MAJOR FACILITATOR SUPERFAMILY"/>
    <property type="match status" value="1"/>
</dbReference>
<evidence type="ECO:0000256" key="6">
    <source>
        <dbReference type="SAM" id="Phobius"/>
    </source>
</evidence>
<evidence type="ECO:0000259" key="7">
    <source>
        <dbReference type="PROSITE" id="PS50850"/>
    </source>
</evidence>
<feature type="domain" description="Major facilitator superfamily (MFS) profile" evidence="7">
    <location>
        <begin position="77"/>
        <end position="577"/>
    </location>
</feature>
<feature type="transmembrane region" description="Helical" evidence="6">
    <location>
        <begin position="72"/>
        <end position="90"/>
    </location>
</feature>
<dbReference type="Gene3D" id="1.20.1720.10">
    <property type="entry name" value="Multidrug resistance protein D"/>
    <property type="match status" value="1"/>
</dbReference>
<gene>
    <name evidence="8" type="ORF">PT974_02315</name>
</gene>
<evidence type="ECO:0000313" key="9">
    <source>
        <dbReference type="Proteomes" id="UP001338125"/>
    </source>
</evidence>
<evidence type="ECO:0000256" key="1">
    <source>
        <dbReference type="ARBA" id="ARBA00004141"/>
    </source>
</evidence>
<feature type="transmembrane region" description="Helical" evidence="6">
    <location>
        <begin position="407"/>
        <end position="425"/>
    </location>
</feature>
<feature type="transmembrane region" description="Helical" evidence="6">
    <location>
        <begin position="167"/>
        <end position="192"/>
    </location>
</feature>
<feature type="transmembrane region" description="Helical" evidence="6">
    <location>
        <begin position="199"/>
        <end position="218"/>
    </location>
</feature>
<protein>
    <submittedName>
        <fullName evidence="8">Efflux pump gsfJ</fullName>
    </submittedName>
</protein>
<evidence type="ECO:0000256" key="4">
    <source>
        <dbReference type="ARBA" id="ARBA00022989"/>
    </source>
</evidence>
<keyword evidence="9" id="KW-1185">Reference proteome</keyword>
<dbReference type="Gene3D" id="1.20.1250.20">
    <property type="entry name" value="MFS general substrate transporter like domains"/>
    <property type="match status" value="1"/>
</dbReference>
<dbReference type="CDD" id="cd17502">
    <property type="entry name" value="MFS_Azr1_MDR_like"/>
    <property type="match status" value="1"/>
</dbReference>
<feature type="transmembrane region" description="Helical" evidence="6">
    <location>
        <begin position="381"/>
        <end position="400"/>
    </location>
</feature>
<dbReference type="EMBL" id="JAVFKD010000002">
    <property type="protein sequence ID" value="KAK5996966.1"/>
    <property type="molecule type" value="Genomic_DNA"/>
</dbReference>
<name>A0ABR0SZ12_9HYPO</name>
<keyword evidence="4 6" id="KW-1133">Transmembrane helix</keyword>
<dbReference type="InterPro" id="IPR036259">
    <property type="entry name" value="MFS_trans_sf"/>
</dbReference>
<feature type="transmembrane region" description="Helical" evidence="6">
    <location>
        <begin position="297"/>
        <end position="320"/>
    </location>
</feature>
<organism evidence="8 9">
    <name type="scientific">Cladobotryum mycophilum</name>
    <dbReference type="NCBI Taxonomy" id="491253"/>
    <lineage>
        <taxon>Eukaryota</taxon>
        <taxon>Fungi</taxon>
        <taxon>Dikarya</taxon>
        <taxon>Ascomycota</taxon>
        <taxon>Pezizomycotina</taxon>
        <taxon>Sordariomycetes</taxon>
        <taxon>Hypocreomycetidae</taxon>
        <taxon>Hypocreales</taxon>
        <taxon>Hypocreaceae</taxon>
        <taxon>Cladobotryum</taxon>
    </lineage>
</organism>
<feature type="transmembrane region" description="Helical" evidence="6">
    <location>
        <begin position="271"/>
        <end position="291"/>
    </location>
</feature>
<dbReference type="InterPro" id="IPR020846">
    <property type="entry name" value="MFS_dom"/>
</dbReference>
<keyword evidence="2" id="KW-0813">Transport</keyword>
<evidence type="ECO:0000256" key="2">
    <source>
        <dbReference type="ARBA" id="ARBA00022448"/>
    </source>
</evidence>
<evidence type="ECO:0000313" key="8">
    <source>
        <dbReference type="EMBL" id="KAK5996966.1"/>
    </source>
</evidence>
<reference evidence="8 9" key="1">
    <citation type="submission" date="2024-01" db="EMBL/GenBank/DDBJ databases">
        <title>Complete genome of Cladobotryum mycophilum ATHUM6906.</title>
        <authorList>
            <person name="Christinaki A.C."/>
            <person name="Myridakis A.I."/>
            <person name="Kouvelis V.N."/>
        </authorList>
    </citation>
    <scope>NUCLEOTIDE SEQUENCE [LARGE SCALE GENOMIC DNA]</scope>
    <source>
        <strain evidence="8 9">ATHUM6906</strain>
    </source>
</reference>
<dbReference type="SUPFAM" id="SSF103473">
    <property type="entry name" value="MFS general substrate transporter"/>
    <property type="match status" value="2"/>
</dbReference>
<sequence length="577" mass="61708">MSTLDIPNYSDRDTSATSTLAAESILGEKVSEFSLRRNYDEHEENARIITPLELQEAGADDGDDDDEYPTGVKLFCVVVALVLSMFLLSLDQTIVATAIPKITDEFHGLEKVGWYGSAYFMTVGGFQSTWGKIYKYFPLKFSFLISLLIFEVGSLICGVAPNNNTLIAGRAIAGVGAAGAAAGIYTIIAFAVPPVKRPAFTGIIGAAYGLASVIGPVLGGAFTDKLSWRWCFYINLPIGGVSAIIIMLFFKTPKKAVPEKATLTEKILQMDLGGVALIMGAVITYILALQYGGVSHAWNSSLVIGLLVGFGLIVIAWAVLQWYQGERSMIPPRLFTDRTNFVMCICIFFLAGGFFTVIYYLPIYFQSVFGVSPTMSGVRNLPFIIATTIGTIASGVVVTATGYYQPWLLGGGAISAIGCGLLYLLEVDTSMGKWIGYQVVVGLGLGASFQIPVIAVQGSAKPEDLSSVTGMLLFFQGLGGAFIAAASQSAFINQMIHHALKVVPAMYKPVLIVTGATDIRKAFPSDIQPQVIESYMAGLRVVFAIGIAGCGLTLIPALGMRWKRLKQEDLKNAGGVA</sequence>
<dbReference type="PROSITE" id="PS50850">
    <property type="entry name" value="MFS"/>
    <property type="match status" value="1"/>
</dbReference>
<proteinExistence type="predicted"/>
<keyword evidence="3 6" id="KW-0812">Transmembrane</keyword>
<comment type="subcellular location">
    <subcellularLocation>
        <location evidence="1">Membrane</location>
        <topology evidence="1">Multi-pass membrane protein</topology>
    </subcellularLocation>
</comment>
<feature type="transmembrane region" description="Helical" evidence="6">
    <location>
        <begin position="537"/>
        <end position="558"/>
    </location>
</feature>
<dbReference type="Proteomes" id="UP001338125">
    <property type="component" value="Unassembled WGS sequence"/>
</dbReference>
<comment type="caution">
    <text evidence="8">The sequence shown here is derived from an EMBL/GenBank/DDBJ whole genome shotgun (WGS) entry which is preliminary data.</text>
</comment>
<feature type="transmembrane region" description="Helical" evidence="6">
    <location>
        <begin position="468"/>
        <end position="492"/>
    </location>
</feature>
<dbReference type="PRINTS" id="PR01036">
    <property type="entry name" value="TCRTETB"/>
</dbReference>
<keyword evidence="5 6" id="KW-0472">Membrane</keyword>
<accession>A0ABR0SZ12</accession>
<dbReference type="Pfam" id="PF07690">
    <property type="entry name" value="MFS_1"/>
    <property type="match status" value="1"/>
</dbReference>
<feature type="transmembrane region" description="Helical" evidence="6">
    <location>
        <begin position="437"/>
        <end position="456"/>
    </location>
</feature>
<feature type="transmembrane region" description="Helical" evidence="6">
    <location>
        <begin position="141"/>
        <end position="161"/>
    </location>
</feature>
<feature type="transmembrane region" description="Helical" evidence="6">
    <location>
        <begin position="341"/>
        <end position="361"/>
    </location>
</feature>
<feature type="transmembrane region" description="Helical" evidence="6">
    <location>
        <begin position="230"/>
        <end position="250"/>
    </location>
</feature>
<evidence type="ECO:0000256" key="3">
    <source>
        <dbReference type="ARBA" id="ARBA00022692"/>
    </source>
</evidence>
<evidence type="ECO:0000256" key="5">
    <source>
        <dbReference type="ARBA" id="ARBA00023136"/>
    </source>
</evidence>
<dbReference type="PANTHER" id="PTHR23501:SF177">
    <property type="entry name" value="MAJOR FACILITATOR SUPERFAMILY (MFS) PROFILE DOMAIN-CONTAINING PROTEIN-RELATED"/>
    <property type="match status" value="1"/>
</dbReference>
<dbReference type="InterPro" id="IPR011701">
    <property type="entry name" value="MFS"/>
</dbReference>